<dbReference type="PROSITE" id="PS50005">
    <property type="entry name" value="TPR"/>
    <property type="match status" value="2"/>
</dbReference>
<dbReference type="GO" id="GO:0030288">
    <property type="term" value="C:outer membrane-bounded periplasmic space"/>
    <property type="evidence" value="ECO:0007669"/>
    <property type="project" value="UniProtKB-UniRule"/>
</dbReference>
<dbReference type="Pfam" id="PF16331">
    <property type="entry name" value="TolA_bind_tri"/>
    <property type="match status" value="1"/>
</dbReference>
<dbReference type="RefSeq" id="WP_198343324.1">
    <property type="nucleotide sequence ID" value="NZ_CP021425.1"/>
</dbReference>
<evidence type="ECO:0000256" key="3">
    <source>
        <dbReference type="SAM" id="MobiDB-lite"/>
    </source>
</evidence>
<evidence type="ECO:0000256" key="1">
    <source>
        <dbReference type="HAMAP-Rule" id="MF_02066"/>
    </source>
</evidence>
<keyword evidence="1" id="KW-0131">Cell cycle</keyword>
<dbReference type="InterPro" id="IPR014162">
    <property type="entry name" value="CpoB_C"/>
</dbReference>
<keyword evidence="6" id="KW-1185">Reference proteome</keyword>
<evidence type="ECO:0000259" key="4">
    <source>
        <dbReference type="Pfam" id="PF16331"/>
    </source>
</evidence>
<feature type="domain" description="YbgF trimerisation" evidence="4">
    <location>
        <begin position="46"/>
        <end position="103"/>
    </location>
</feature>
<name>A0A1Y0IB19_9GAMM</name>
<dbReference type="EMBL" id="CP021425">
    <property type="protein sequence ID" value="ARU56614.1"/>
    <property type="molecule type" value="Genomic_DNA"/>
</dbReference>
<reference evidence="5 6" key="1">
    <citation type="submission" date="2017-05" db="EMBL/GenBank/DDBJ databases">
        <title>Genomic insights into alkan degradation activity of Oleiphilus messinensis.</title>
        <authorList>
            <person name="Kozyavkin S.A."/>
            <person name="Slesarev A.I."/>
            <person name="Golyshin P.N."/>
            <person name="Korzhenkov A."/>
            <person name="Golyshina O.N."/>
            <person name="Toshchakov S.V."/>
        </authorList>
    </citation>
    <scope>NUCLEOTIDE SEQUENCE [LARGE SCALE GENOMIC DNA]</scope>
    <source>
        <strain evidence="5 6">ME102</strain>
    </source>
</reference>
<protein>
    <recommendedName>
        <fullName evidence="1">Cell division coordinator CpoB</fullName>
    </recommendedName>
</protein>
<dbReference type="SUPFAM" id="SSF48452">
    <property type="entry name" value="TPR-like"/>
    <property type="match status" value="1"/>
</dbReference>
<dbReference type="SMART" id="SM00028">
    <property type="entry name" value="TPR"/>
    <property type="match status" value="2"/>
</dbReference>
<keyword evidence="1" id="KW-0132">Cell division</keyword>
<dbReference type="KEGG" id="ome:OLMES_2561"/>
<evidence type="ECO:0000313" key="5">
    <source>
        <dbReference type="EMBL" id="ARU56614.1"/>
    </source>
</evidence>
<dbReference type="InterPro" id="IPR032519">
    <property type="entry name" value="YbgF_tri"/>
</dbReference>
<dbReference type="Gene3D" id="1.25.40.10">
    <property type="entry name" value="Tetratricopeptide repeat domain"/>
    <property type="match status" value="1"/>
</dbReference>
<feature type="coiled-coil region" evidence="1">
    <location>
        <begin position="55"/>
        <end position="100"/>
    </location>
</feature>
<dbReference type="Proteomes" id="UP000196027">
    <property type="component" value="Chromosome"/>
</dbReference>
<dbReference type="Pfam" id="PF13174">
    <property type="entry name" value="TPR_6"/>
    <property type="match status" value="2"/>
</dbReference>
<comment type="similarity">
    <text evidence="1">Belongs to the CpoB family.</text>
</comment>
<feature type="chain" id="PRO_5013404960" description="Cell division coordinator CpoB" evidence="1">
    <location>
        <begin position="20"/>
        <end position="253"/>
    </location>
</feature>
<dbReference type="HAMAP" id="MF_02066">
    <property type="entry name" value="CpoB"/>
    <property type="match status" value="1"/>
</dbReference>
<dbReference type="GO" id="GO:0043093">
    <property type="term" value="P:FtsZ-dependent cytokinesis"/>
    <property type="evidence" value="ECO:0007669"/>
    <property type="project" value="UniProtKB-UniRule"/>
</dbReference>
<organism evidence="5 6">
    <name type="scientific">Oleiphilus messinensis</name>
    <dbReference type="NCBI Taxonomy" id="141451"/>
    <lineage>
        <taxon>Bacteria</taxon>
        <taxon>Pseudomonadati</taxon>
        <taxon>Pseudomonadota</taxon>
        <taxon>Gammaproteobacteria</taxon>
        <taxon>Oceanospirillales</taxon>
        <taxon>Oleiphilaceae</taxon>
        <taxon>Oleiphilus</taxon>
    </lineage>
</organism>
<dbReference type="InterPro" id="IPR034706">
    <property type="entry name" value="CpoB"/>
</dbReference>
<feature type="region of interest" description="Disordered" evidence="3">
    <location>
        <begin position="102"/>
        <end position="131"/>
    </location>
</feature>
<comment type="function">
    <text evidence="1">Mediates coordination of peptidoglycan synthesis and outer membrane constriction during cell division.</text>
</comment>
<gene>
    <name evidence="1" type="primary">cpoB</name>
    <name evidence="5" type="ORF">OLMES_2561</name>
</gene>
<dbReference type="GO" id="GO:0070206">
    <property type="term" value="P:protein trimerization"/>
    <property type="evidence" value="ECO:0007669"/>
    <property type="project" value="InterPro"/>
</dbReference>
<proteinExistence type="inferred from homology"/>
<comment type="subcellular location">
    <subcellularLocation>
        <location evidence="1">Periplasm</location>
    </subcellularLocation>
</comment>
<dbReference type="InterPro" id="IPR019734">
    <property type="entry name" value="TPR_rpt"/>
</dbReference>
<keyword evidence="1" id="KW-0574">Periplasm</keyword>
<dbReference type="Gene3D" id="1.20.5.110">
    <property type="match status" value="1"/>
</dbReference>
<keyword evidence="1" id="KW-0175">Coiled coil</keyword>
<evidence type="ECO:0000313" key="6">
    <source>
        <dbReference type="Proteomes" id="UP000196027"/>
    </source>
</evidence>
<feature type="signal peptide" evidence="1">
    <location>
        <begin position="1"/>
        <end position="19"/>
    </location>
</feature>
<feature type="repeat" description="TPR" evidence="2">
    <location>
        <begin position="170"/>
        <end position="203"/>
    </location>
</feature>
<sequence length="253" mass="27698" precursor="true">MMPKRLFILLFCLSGIASAATPVVSTPALQVAQNDQAGSTVVAGSAANAEMYFMLETLQREVLTLRGLVEELQHQVSVLKKQSRERYVDLDQRLLELNKREAQAVTPAGTQDTAGAVTSGDDAANQSSATPEQKAAYQKAYELIKKKDFNKALDALHGFIADQPENELTVNAYYWLGEVYMVLPQLEQAKQAFTVVTSRYPEHRKAADALFKLGVVYDKLGDKQSAAQFLSSVAKQYPASSAAKLASDYLSKL</sequence>
<accession>A0A1Y0IB19</accession>
<feature type="repeat" description="TPR" evidence="2">
    <location>
        <begin position="207"/>
        <end position="240"/>
    </location>
</feature>
<evidence type="ECO:0000256" key="2">
    <source>
        <dbReference type="PROSITE-ProRule" id="PRU00339"/>
    </source>
</evidence>
<dbReference type="NCBIfam" id="TIGR02795">
    <property type="entry name" value="tol_pal_ybgF"/>
    <property type="match status" value="1"/>
</dbReference>
<keyword evidence="1" id="KW-0732">Signal</keyword>
<keyword evidence="2" id="KW-0802">TPR repeat</keyword>
<dbReference type="InterPro" id="IPR011990">
    <property type="entry name" value="TPR-like_helical_dom_sf"/>
</dbReference>
<dbReference type="AlphaFoldDB" id="A0A1Y0IB19"/>